<evidence type="ECO:0000259" key="14">
    <source>
        <dbReference type="PROSITE" id="PS50278"/>
    </source>
</evidence>
<dbReference type="SMART" id="SM00042">
    <property type="entry name" value="CUB"/>
    <property type="match status" value="1"/>
</dbReference>
<keyword evidence="9" id="KW-0497">Mitogen</keyword>
<dbReference type="GO" id="GO:0008284">
    <property type="term" value="P:positive regulation of cell population proliferation"/>
    <property type="evidence" value="ECO:0007669"/>
    <property type="project" value="TreeGrafter"/>
</dbReference>
<evidence type="ECO:0000256" key="12">
    <source>
        <dbReference type="SAM" id="SignalP"/>
    </source>
</evidence>
<name>A0A2I4BNZ7_AUSLI</name>
<gene>
    <name evidence="16" type="primary">pdgfd</name>
</gene>
<keyword evidence="5" id="KW-0165">Cleavage on pair of basic residues</keyword>
<dbReference type="InterPro" id="IPR000859">
    <property type="entry name" value="CUB_dom"/>
</dbReference>
<feature type="domain" description="CUB" evidence="13">
    <location>
        <begin position="45"/>
        <end position="162"/>
    </location>
</feature>
<dbReference type="InterPro" id="IPR035914">
    <property type="entry name" value="Sperma_CUB_dom_sf"/>
</dbReference>
<dbReference type="Proteomes" id="UP000192220">
    <property type="component" value="Unplaced"/>
</dbReference>
<evidence type="ECO:0000256" key="5">
    <source>
        <dbReference type="ARBA" id="ARBA00022685"/>
    </source>
</evidence>
<evidence type="ECO:0000256" key="2">
    <source>
        <dbReference type="ARBA" id="ARBA00006686"/>
    </source>
</evidence>
<dbReference type="InParanoid" id="A0A2I4BNZ7"/>
<proteinExistence type="inferred from homology"/>
<keyword evidence="7" id="KW-1015">Disulfide bond</keyword>
<organism evidence="15 16">
    <name type="scientific">Austrofundulus limnaeus</name>
    <name type="common">Annual killifish</name>
    <dbReference type="NCBI Taxonomy" id="52670"/>
    <lineage>
        <taxon>Eukaryota</taxon>
        <taxon>Metazoa</taxon>
        <taxon>Chordata</taxon>
        <taxon>Craniata</taxon>
        <taxon>Vertebrata</taxon>
        <taxon>Euteleostomi</taxon>
        <taxon>Actinopterygii</taxon>
        <taxon>Neopterygii</taxon>
        <taxon>Teleostei</taxon>
        <taxon>Neoteleostei</taxon>
        <taxon>Acanthomorphata</taxon>
        <taxon>Ovalentaria</taxon>
        <taxon>Atherinomorphae</taxon>
        <taxon>Cyprinodontiformes</taxon>
        <taxon>Rivulidae</taxon>
        <taxon>Austrofundulus</taxon>
    </lineage>
</organism>
<reference evidence="16" key="1">
    <citation type="submission" date="2025-08" db="UniProtKB">
        <authorList>
            <consortium name="RefSeq"/>
        </authorList>
    </citation>
    <scope>IDENTIFICATION</scope>
    <source>
        <strain evidence="16">Quisiro</strain>
        <tissue evidence="16">Liver</tissue>
    </source>
</reference>
<dbReference type="GO" id="GO:0005161">
    <property type="term" value="F:platelet-derived growth factor receptor binding"/>
    <property type="evidence" value="ECO:0007669"/>
    <property type="project" value="TreeGrafter"/>
</dbReference>
<comment type="subunit">
    <text evidence="10">Homodimer; disulfide-linked. Interacts with PDGFRB homodimers, and with heterodimers formed by PDGFRA and PDGFRB.</text>
</comment>
<dbReference type="Pfam" id="PF00341">
    <property type="entry name" value="PDGF"/>
    <property type="match status" value="1"/>
</dbReference>
<dbReference type="CTD" id="80310"/>
<keyword evidence="8" id="KW-0325">Glycoprotein</keyword>
<evidence type="ECO:0000256" key="11">
    <source>
        <dbReference type="PROSITE-ProRule" id="PRU00059"/>
    </source>
</evidence>
<feature type="signal peptide" evidence="12">
    <location>
        <begin position="1"/>
        <end position="24"/>
    </location>
</feature>
<evidence type="ECO:0000259" key="13">
    <source>
        <dbReference type="PROSITE" id="PS01180"/>
    </source>
</evidence>
<dbReference type="Pfam" id="PF00431">
    <property type="entry name" value="CUB"/>
    <property type="match status" value="1"/>
</dbReference>
<dbReference type="GO" id="GO:0016020">
    <property type="term" value="C:membrane"/>
    <property type="evidence" value="ECO:0007669"/>
    <property type="project" value="InterPro"/>
</dbReference>
<dbReference type="CDD" id="cd00135">
    <property type="entry name" value="PDGF"/>
    <property type="match status" value="1"/>
</dbReference>
<evidence type="ECO:0000256" key="10">
    <source>
        <dbReference type="ARBA" id="ARBA00026039"/>
    </source>
</evidence>
<evidence type="ECO:0000313" key="15">
    <source>
        <dbReference type="Proteomes" id="UP000192220"/>
    </source>
</evidence>
<feature type="domain" description="Platelet-derived growth factor (PDGF) family profile" evidence="14">
    <location>
        <begin position="407"/>
        <end position="514"/>
    </location>
</feature>
<dbReference type="GO" id="GO:0051897">
    <property type="term" value="P:positive regulation of phosphatidylinositol 3-kinase/protein kinase B signal transduction"/>
    <property type="evidence" value="ECO:0007669"/>
    <property type="project" value="TreeGrafter"/>
</dbReference>
<evidence type="ECO:0000256" key="7">
    <source>
        <dbReference type="ARBA" id="ARBA00023157"/>
    </source>
</evidence>
<evidence type="ECO:0000256" key="3">
    <source>
        <dbReference type="ARBA" id="ARBA00018876"/>
    </source>
</evidence>
<dbReference type="InterPro" id="IPR000072">
    <property type="entry name" value="PDGF/VEGF_dom"/>
</dbReference>
<keyword evidence="15" id="KW-1185">Reference proteome</keyword>
<evidence type="ECO:0000256" key="6">
    <source>
        <dbReference type="ARBA" id="ARBA00023030"/>
    </source>
</evidence>
<accession>A0A2I4BNZ7</accession>
<dbReference type="OrthoDB" id="6369184at2759"/>
<evidence type="ECO:0000256" key="4">
    <source>
        <dbReference type="ARBA" id="ARBA00022525"/>
    </source>
</evidence>
<comment type="caution">
    <text evidence="11">Lacks conserved residue(s) required for the propagation of feature annotation.</text>
</comment>
<dbReference type="GO" id="GO:0005615">
    <property type="term" value="C:extracellular space"/>
    <property type="evidence" value="ECO:0007669"/>
    <property type="project" value="TreeGrafter"/>
</dbReference>
<dbReference type="Gene3D" id="2.10.90.10">
    <property type="entry name" value="Cystine-knot cytokines"/>
    <property type="match status" value="1"/>
</dbReference>
<dbReference type="CDD" id="cd00041">
    <property type="entry name" value="CUB"/>
    <property type="match status" value="1"/>
</dbReference>
<comment type="subcellular location">
    <subcellularLocation>
        <location evidence="1">Secreted</location>
    </subcellularLocation>
</comment>
<feature type="chain" id="PRO_5014170034" description="Platelet-derived growth factor D" evidence="12">
    <location>
        <begin position="25"/>
        <end position="522"/>
    </location>
</feature>
<keyword evidence="4" id="KW-0964">Secreted</keyword>
<dbReference type="KEGG" id="alim:106521430"/>
<dbReference type="GO" id="GO:0048008">
    <property type="term" value="P:platelet-derived growth factor receptor signaling pathway"/>
    <property type="evidence" value="ECO:0007669"/>
    <property type="project" value="TreeGrafter"/>
</dbReference>
<keyword evidence="12" id="KW-0732">Signal</keyword>
<dbReference type="PROSITE" id="PS50278">
    <property type="entry name" value="PDGF_2"/>
    <property type="match status" value="1"/>
</dbReference>
<evidence type="ECO:0000256" key="9">
    <source>
        <dbReference type="ARBA" id="ARBA00023246"/>
    </source>
</evidence>
<dbReference type="GeneID" id="106521430"/>
<dbReference type="GO" id="GO:0070374">
    <property type="term" value="P:positive regulation of ERK1 and ERK2 cascade"/>
    <property type="evidence" value="ECO:0007669"/>
    <property type="project" value="TreeGrafter"/>
</dbReference>
<sequence length="522" mass="58949">MRGPVVFQMWMVLLLTAMSRVGRTQVATAKVLRGNSRREELYHKEEDLLVTPAGGDILSPRYPNAYPRNLLLSWKLLSPPGSRIHLDFDGQFGLEDPENGVCRYDYVEVEDQLETRTIIWGRWCGQKAPQGLTSRGNKLRVTFKSDDYFVAKPGFKIFYSLVVFFADILVVQFWAASCPNTFYQLAVEEVFGNAACIHPSYMAKPREAGVVPHSLGQLSHDCCCFGNSAVDLCIDGKQAGDGGPKTDGQSKLLAGMGKVIDKLLQAVFCVRHQGCIISSFPTMLRREIPRTSDGILLLPGAFPQVRQSMALLSSSTVGRVSSSSMTDRSGMALRDMGAKETSPAVREFPMTLEDLDKTISTFDSVEQLLKSLYPETWRQDLDSIYTQTYIYYRSRAYYLSSKQNKVDLNRLFDDVKRYSCTPRNYSVNLREELRTTNAVFFPRCLLVKRCGGNCGCGTKDWNTGCTCRPSKTTTKLHEVLKYAPEANLYRNQQRQRVRWVIDEVFLAHHESCECDCPLQPPR</sequence>
<comment type="similarity">
    <text evidence="2">Belongs to the PDGF/VEGF growth factor family.</text>
</comment>
<dbReference type="SUPFAM" id="SSF57501">
    <property type="entry name" value="Cystine-knot cytokines"/>
    <property type="match status" value="1"/>
</dbReference>
<dbReference type="PANTHER" id="PTHR11633:SF4">
    <property type="entry name" value="PLATELET-DERIVED GROWTH FACTOR D"/>
    <property type="match status" value="1"/>
</dbReference>
<dbReference type="STRING" id="52670.A0A2I4BNZ7"/>
<evidence type="ECO:0000313" key="16">
    <source>
        <dbReference type="RefSeq" id="XP_013869444.1"/>
    </source>
</evidence>
<dbReference type="SUPFAM" id="SSF49854">
    <property type="entry name" value="Spermadhesin, CUB domain"/>
    <property type="match status" value="1"/>
</dbReference>
<evidence type="ECO:0000256" key="1">
    <source>
        <dbReference type="ARBA" id="ARBA00004613"/>
    </source>
</evidence>
<keyword evidence="6" id="KW-0339">Growth factor</keyword>
<dbReference type="InterPro" id="IPR029034">
    <property type="entry name" value="Cystine-knot_cytokine"/>
</dbReference>
<dbReference type="RefSeq" id="XP_013869444.1">
    <property type="nucleotide sequence ID" value="XM_014013990.1"/>
</dbReference>
<protein>
    <recommendedName>
        <fullName evidence="3">Platelet-derived growth factor D</fullName>
    </recommendedName>
</protein>
<dbReference type="PROSITE" id="PS01180">
    <property type="entry name" value="CUB"/>
    <property type="match status" value="1"/>
</dbReference>
<dbReference type="GO" id="GO:0051781">
    <property type="term" value="P:positive regulation of cell division"/>
    <property type="evidence" value="ECO:0007669"/>
    <property type="project" value="UniProtKB-KW"/>
</dbReference>
<dbReference type="Gene3D" id="2.60.120.290">
    <property type="entry name" value="Spermadhesin, CUB domain"/>
    <property type="match status" value="1"/>
</dbReference>
<dbReference type="GO" id="GO:0030335">
    <property type="term" value="P:positive regulation of cell migration"/>
    <property type="evidence" value="ECO:0007669"/>
    <property type="project" value="TreeGrafter"/>
</dbReference>
<dbReference type="GO" id="GO:0008083">
    <property type="term" value="F:growth factor activity"/>
    <property type="evidence" value="ECO:0007669"/>
    <property type="project" value="UniProtKB-KW"/>
</dbReference>
<dbReference type="AlphaFoldDB" id="A0A2I4BNZ7"/>
<dbReference type="PANTHER" id="PTHR11633">
    <property type="entry name" value="PLATELET-DERIVED GROWTH FACTOR"/>
    <property type="match status" value="1"/>
</dbReference>
<evidence type="ECO:0000256" key="8">
    <source>
        <dbReference type="ARBA" id="ARBA00023180"/>
    </source>
</evidence>